<evidence type="ECO:0000313" key="2">
    <source>
        <dbReference type="Proteomes" id="UP000564604"/>
    </source>
</evidence>
<accession>A0A9Q5B5Y1</accession>
<gene>
    <name evidence="1" type="ORF">HBN89_20700</name>
</gene>
<sequence>MLGILPFLGALFGGGRGKSDGGDDPLKAQKEFAHKQAWNNALTAMDKMENDSKSAKANGITDSYNKQINAMIESSKAIRF</sequence>
<dbReference type="EMBL" id="JAAQYX010000035">
    <property type="protein sequence ID" value="NNB51663.1"/>
    <property type="molecule type" value="Genomic_DNA"/>
</dbReference>
<protein>
    <submittedName>
        <fullName evidence="1">Uncharacterized protein</fullName>
    </submittedName>
</protein>
<evidence type="ECO:0000313" key="1">
    <source>
        <dbReference type="EMBL" id="NNB51663.1"/>
    </source>
</evidence>
<name>A0A9Q5B5Y1_PSEFR</name>
<reference evidence="1 2" key="1">
    <citation type="journal article" date="2020" name="Front. Microbiol.">
        <title>Genetic Organization of the aprX-lipA2 Operon Affects the Proteolytic Potential of Pseudomonas Species in Milk.</title>
        <authorList>
            <person name="Maier C."/>
            <person name="Huptas C."/>
            <person name="von Neubeck M."/>
            <person name="Scherer S."/>
            <person name="Wenning M."/>
            <person name="Lucking G."/>
        </authorList>
    </citation>
    <scope>NUCLEOTIDE SEQUENCE [LARGE SCALE GENOMIC DNA]</scope>
    <source>
        <strain evidence="1 2">WS 5094</strain>
    </source>
</reference>
<organism evidence="1 2">
    <name type="scientific">Pseudomonas fragi</name>
    <dbReference type="NCBI Taxonomy" id="296"/>
    <lineage>
        <taxon>Bacteria</taxon>
        <taxon>Pseudomonadati</taxon>
        <taxon>Pseudomonadota</taxon>
        <taxon>Gammaproteobacteria</taxon>
        <taxon>Pseudomonadales</taxon>
        <taxon>Pseudomonadaceae</taxon>
        <taxon>Pseudomonas</taxon>
    </lineage>
</organism>
<proteinExistence type="predicted"/>
<dbReference type="RefSeq" id="WP_095040409.1">
    <property type="nucleotide sequence ID" value="NZ_CP141899.1"/>
</dbReference>
<comment type="caution">
    <text evidence="1">The sequence shown here is derived from an EMBL/GenBank/DDBJ whole genome shotgun (WGS) entry which is preliminary data.</text>
</comment>
<dbReference type="Proteomes" id="UP000564604">
    <property type="component" value="Unassembled WGS sequence"/>
</dbReference>
<dbReference type="AlphaFoldDB" id="A0A9Q5B5Y1"/>